<name>A0A3N8R8U5_9BURK</name>
<dbReference type="Proteomes" id="UP000269271">
    <property type="component" value="Unassembled WGS sequence"/>
</dbReference>
<evidence type="ECO:0000259" key="1">
    <source>
        <dbReference type="Pfam" id="PF14355"/>
    </source>
</evidence>
<dbReference type="EMBL" id="QTQX01000005">
    <property type="protein sequence ID" value="RQT32348.1"/>
    <property type="molecule type" value="Genomic_DNA"/>
</dbReference>
<dbReference type="RefSeq" id="WP_124617276.1">
    <property type="nucleotide sequence ID" value="NZ_JAPQZI010000062.1"/>
</dbReference>
<accession>A0A3N8R8U5</accession>
<organism evidence="2 3">
    <name type="scientific">Burkholderia contaminans</name>
    <dbReference type="NCBI Taxonomy" id="488447"/>
    <lineage>
        <taxon>Bacteria</taxon>
        <taxon>Pseudomonadati</taxon>
        <taxon>Pseudomonadota</taxon>
        <taxon>Betaproteobacteria</taxon>
        <taxon>Burkholderiales</taxon>
        <taxon>Burkholderiaceae</taxon>
        <taxon>Burkholderia</taxon>
        <taxon>Burkholderia cepacia complex</taxon>
    </lineage>
</organism>
<comment type="caution">
    <text evidence="2">The sequence shown here is derived from an EMBL/GenBank/DDBJ whole genome shotgun (WGS) entry which is preliminary data.</text>
</comment>
<feature type="domain" description="Abortive infection protein-like C-terminal" evidence="1">
    <location>
        <begin position="162"/>
        <end position="237"/>
    </location>
</feature>
<dbReference type="AlphaFoldDB" id="A0A3N8R8U5"/>
<dbReference type="InterPro" id="IPR026001">
    <property type="entry name" value="Abi-like_C"/>
</dbReference>
<dbReference type="Pfam" id="PF14355">
    <property type="entry name" value="Abi_C"/>
    <property type="match status" value="1"/>
</dbReference>
<protein>
    <submittedName>
        <fullName evidence="2">Abortive phage resistance protein</fullName>
    </submittedName>
</protein>
<proteinExistence type="predicted"/>
<evidence type="ECO:0000313" key="3">
    <source>
        <dbReference type="Proteomes" id="UP000269271"/>
    </source>
</evidence>
<sequence length="246" mass="27350">MSDEAFDAIEGLQNHLINVATGGVGRDPDYRSERTYLLERPGLAHLVPRFVKTCRSTGEFWQFIKHKFPTYQERRTYIWDEFRPLLDYLEAGGNAPADQIVSAAIDKFDAQYIKNVWTKALERRETDPEGAITSARTLLESVCKHILDETATEYPETPELNKLYGLTAKALNLSPSQHTEPVFKQILGGCTSVVEGLGAVRNRLGDSHGKGKVAVKPAPRHAELAVNLAGSVALFLLATLESRSRK</sequence>
<evidence type="ECO:0000313" key="2">
    <source>
        <dbReference type="EMBL" id="RQT32348.1"/>
    </source>
</evidence>
<reference evidence="2 3" key="1">
    <citation type="submission" date="2018-08" db="EMBL/GenBank/DDBJ databases">
        <title>Comparative analysis of Burkholderia isolates from Puerto Rico.</title>
        <authorList>
            <person name="Hall C."/>
            <person name="Sahl J."/>
            <person name="Wagner D."/>
        </authorList>
    </citation>
    <scope>NUCLEOTIDE SEQUENCE [LARGE SCALE GENOMIC DNA]</scope>
    <source>
        <strain evidence="2 3">Bp9001</strain>
    </source>
</reference>
<gene>
    <name evidence="2" type="ORF">DF037_10855</name>
</gene>